<dbReference type="GeneID" id="120277224"/>
<evidence type="ECO:0000313" key="3">
    <source>
        <dbReference type="RefSeq" id="XP_039139911.1"/>
    </source>
</evidence>
<feature type="compositionally biased region" description="Basic and acidic residues" evidence="1">
    <location>
        <begin position="239"/>
        <end position="255"/>
    </location>
</feature>
<feature type="region of interest" description="Disordered" evidence="1">
    <location>
        <begin position="219"/>
        <end position="278"/>
    </location>
</feature>
<feature type="compositionally biased region" description="Basic residues" evidence="1">
    <location>
        <begin position="8"/>
        <end position="17"/>
    </location>
</feature>
<gene>
    <name evidence="3" type="primary">LOC120277224</name>
</gene>
<name>A0AB40CJ35_DIOCR</name>
<sequence length="278" mass="30917">MNPPEPVHKHKGRRTMLRRRDVDEEVGFKKGKVSRKGFKITCSICGATGHNKRFHGSKGNRGNERPASTSDPCGTAKNIEDAENNPMDVIDPLVLEEHYQQVDQLRSFQVNTKHGAYQQPEADIPSQVLNVSHEGLSSTSHQGVHSSSQVIETSQQSMHNSSQVTNTSYQELHNSLLERRGDREKLVIRGGKKQIPTGVSQKSLDKAKEQEKRVVGIAKNKITARKAPTPFRSPMLRPRMNDKPLEAREKEGEVGKKRRIWKPPGLGASTASAHGKTS</sequence>
<reference evidence="3" key="1">
    <citation type="submission" date="2025-08" db="UniProtKB">
        <authorList>
            <consortium name="RefSeq"/>
        </authorList>
    </citation>
    <scope>IDENTIFICATION</scope>
</reference>
<dbReference type="AlphaFoldDB" id="A0AB40CJ35"/>
<dbReference type="Proteomes" id="UP001515500">
    <property type="component" value="Chromosome 15"/>
</dbReference>
<protein>
    <submittedName>
        <fullName evidence="3">Uncharacterized protein LOC120277224</fullName>
    </submittedName>
</protein>
<feature type="region of interest" description="Disordered" evidence="1">
    <location>
        <begin position="48"/>
        <end position="80"/>
    </location>
</feature>
<keyword evidence="2" id="KW-1185">Reference proteome</keyword>
<organism evidence="2 3">
    <name type="scientific">Dioscorea cayennensis subsp. rotundata</name>
    <name type="common">White Guinea yam</name>
    <name type="synonym">Dioscorea rotundata</name>
    <dbReference type="NCBI Taxonomy" id="55577"/>
    <lineage>
        <taxon>Eukaryota</taxon>
        <taxon>Viridiplantae</taxon>
        <taxon>Streptophyta</taxon>
        <taxon>Embryophyta</taxon>
        <taxon>Tracheophyta</taxon>
        <taxon>Spermatophyta</taxon>
        <taxon>Magnoliopsida</taxon>
        <taxon>Liliopsida</taxon>
        <taxon>Dioscoreales</taxon>
        <taxon>Dioscoreaceae</taxon>
        <taxon>Dioscorea</taxon>
    </lineage>
</organism>
<feature type="compositionally biased region" description="Polar residues" evidence="1">
    <location>
        <begin position="269"/>
        <end position="278"/>
    </location>
</feature>
<feature type="region of interest" description="Disordered" evidence="1">
    <location>
        <begin position="1"/>
        <end position="23"/>
    </location>
</feature>
<proteinExistence type="predicted"/>
<dbReference type="RefSeq" id="XP_039139911.1">
    <property type="nucleotide sequence ID" value="XM_039283977.1"/>
</dbReference>
<accession>A0AB40CJ35</accession>
<evidence type="ECO:0000256" key="1">
    <source>
        <dbReference type="SAM" id="MobiDB-lite"/>
    </source>
</evidence>
<evidence type="ECO:0000313" key="2">
    <source>
        <dbReference type="Proteomes" id="UP001515500"/>
    </source>
</evidence>